<evidence type="ECO:0000256" key="1">
    <source>
        <dbReference type="SAM" id="MobiDB-lite"/>
    </source>
</evidence>
<dbReference type="AlphaFoldDB" id="A0ABD5ZNC5"/>
<protein>
    <submittedName>
        <fullName evidence="2">Uncharacterized protein</fullName>
    </submittedName>
</protein>
<comment type="caution">
    <text evidence="2">The sequence shown here is derived from an EMBL/GenBank/DDBJ whole genome shotgun (WGS) entry which is preliminary data.</text>
</comment>
<name>A0ABD5ZNC5_9EURY</name>
<feature type="region of interest" description="Disordered" evidence="1">
    <location>
        <begin position="1"/>
        <end position="23"/>
    </location>
</feature>
<dbReference type="Proteomes" id="UP001596398">
    <property type="component" value="Unassembled WGS sequence"/>
</dbReference>
<evidence type="ECO:0000313" key="3">
    <source>
        <dbReference type="Proteomes" id="UP001596398"/>
    </source>
</evidence>
<keyword evidence="3" id="KW-1185">Reference proteome</keyword>
<sequence length="51" mass="5504">MNLPDTTPEPELPALDRPVAGIPLPDGGLVVYDPRRADAWLTAKRPATLEP</sequence>
<dbReference type="RefSeq" id="WP_276235883.1">
    <property type="nucleotide sequence ID" value="NZ_CP119802.1"/>
</dbReference>
<accession>A0ABD5ZNC5</accession>
<organism evidence="2 3">
    <name type="scientific">Halosegnis marinus</name>
    <dbReference type="NCBI Taxonomy" id="3034023"/>
    <lineage>
        <taxon>Archaea</taxon>
        <taxon>Methanobacteriati</taxon>
        <taxon>Methanobacteriota</taxon>
        <taxon>Stenosarchaea group</taxon>
        <taxon>Halobacteria</taxon>
        <taxon>Halobacteriales</taxon>
        <taxon>Natronomonadaceae</taxon>
        <taxon>Halosegnis</taxon>
    </lineage>
</organism>
<reference evidence="2 3" key="1">
    <citation type="journal article" date="2019" name="Int. J. Syst. Evol. Microbiol.">
        <title>The Global Catalogue of Microorganisms (GCM) 10K type strain sequencing project: providing services to taxonomists for standard genome sequencing and annotation.</title>
        <authorList>
            <consortium name="The Broad Institute Genomics Platform"/>
            <consortium name="The Broad Institute Genome Sequencing Center for Infectious Disease"/>
            <person name="Wu L."/>
            <person name="Ma J."/>
        </authorList>
    </citation>
    <scope>NUCLEOTIDE SEQUENCE [LARGE SCALE GENOMIC DNA]</scope>
    <source>
        <strain evidence="2 3">DT85</strain>
    </source>
</reference>
<dbReference type="EMBL" id="JBHTAP010000001">
    <property type="protein sequence ID" value="MFC7234862.1"/>
    <property type="molecule type" value="Genomic_DNA"/>
</dbReference>
<dbReference type="GeneID" id="79266534"/>
<gene>
    <name evidence="2" type="ORF">ACFQJ4_05955</name>
</gene>
<evidence type="ECO:0000313" key="2">
    <source>
        <dbReference type="EMBL" id="MFC7234862.1"/>
    </source>
</evidence>
<proteinExistence type="predicted"/>